<dbReference type="EMBL" id="PVLV01000061">
    <property type="protein sequence ID" value="PRH80393.1"/>
    <property type="molecule type" value="Genomic_DNA"/>
</dbReference>
<dbReference type="InterPro" id="IPR029058">
    <property type="entry name" value="AB_hydrolase_fold"/>
</dbReference>
<accession>A0A2S9Q1A6</accession>
<comment type="caution">
    <text evidence="2">The sequence shown here is derived from an EMBL/GenBank/DDBJ whole genome shotgun (WGS) entry which is preliminary data.</text>
</comment>
<dbReference type="Proteomes" id="UP000239322">
    <property type="component" value="Unassembled WGS sequence"/>
</dbReference>
<evidence type="ECO:0000256" key="1">
    <source>
        <dbReference type="SAM" id="MobiDB-lite"/>
    </source>
</evidence>
<evidence type="ECO:0000313" key="3">
    <source>
        <dbReference type="Proteomes" id="UP000239322"/>
    </source>
</evidence>
<proteinExistence type="predicted"/>
<dbReference type="SUPFAM" id="SSF53474">
    <property type="entry name" value="alpha/beta-Hydrolases"/>
    <property type="match status" value="1"/>
</dbReference>
<dbReference type="Gene3D" id="3.40.50.1820">
    <property type="entry name" value="alpha/beta hydrolase"/>
    <property type="match status" value="1"/>
</dbReference>
<sequence length="210" mass="22913">MPGRFPLVLLSPGFSMPRSTLTTLADDLASRGCVVAAVDHAYEAVGRAFPGGRVLTCLACEQVATDQERAQVAVGRARDLSFVLDRLTTLRTTSGTLHGRSALPFGRMIDFRRIAPAAWLRTLGLNPDPMSEDIHLLGSAATGYRPADRGTGAQPLHARRPRLPVRAESALPARVRRPRWPTAPTRPVSRRGTSWRARHLRPGQWSCPSP</sequence>
<dbReference type="Pfam" id="PF03403">
    <property type="entry name" value="PAF-AH_p_II"/>
    <property type="match status" value="1"/>
</dbReference>
<feature type="region of interest" description="Disordered" evidence="1">
    <location>
        <begin position="179"/>
        <end position="210"/>
    </location>
</feature>
<dbReference type="AlphaFoldDB" id="A0A2S9Q1A6"/>
<organism evidence="2 3">
    <name type="scientific">Streptomyces solincola</name>
    <dbReference type="NCBI Taxonomy" id="2100817"/>
    <lineage>
        <taxon>Bacteria</taxon>
        <taxon>Bacillati</taxon>
        <taxon>Actinomycetota</taxon>
        <taxon>Actinomycetes</taxon>
        <taxon>Kitasatosporales</taxon>
        <taxon>Streptomycetaceae</taxon>
        <taxon>Streptomyces</taxon>
    </lineage>
</organism>
<protein>
    <submittedName>
        <fullName evidence="2">Uncharacterized protein</fullName>
    </submittedName>
</protein>
<reference evidence="2 3" key="1">
    <citation type="submission" date="2018-03" db="EMBL/GenBank/DDBJ databases">
        <title>Novel Streptomyces sp. from soil.</title>
        <authorList>
            <person name="Tan G.Y.A."/>
            <person name="Lee Z.Y."/>
        </authorList>
    </citation>
    <scope>NUCLEOTIDE SEQUENCE [LARGE SCALE GENOMIC DNA]</scope>
    <source>
        <strain evidence="2 3">ST5x</strain>
    </source>
</reference>
<gene>
    <name evidence="2" type="ORF">C6N75_04530</name>
</gene>
<keyword evidence="3" id="KW-1185">Reference proteome</keyword>
<evidence type="ECO:0000313" key="2">
    <source>
        <dbReference type="EMBL" id="PRH80393.1"/>
    </source>
</evidence>
<name>A0A2S9Q1A6_9ACTN</name>